<protein>
    <submittedName>
        <fullName evidence="7">4-hydroxybenzoate polyprenyltransferase</fullName>
    </submittedName>
</protein>
<feature type="transmembrane region" description="Helical" evidence="6">
    <location>
        <begin position="116"/>
        <end position="137"/>
    </location>
</feature>
<evidence type="ECO:0000313" key="8">
    <source>
        <dbReference type="Proteomes" id="UP000199356"/>
    </source>
</evidence>
<dbReference type="STRING" id="441119.SAMN04488047_1368"/>
<dbReference type="InterPro" id="IPR000537">
    <property type="entry name" value="UbiA_prenyltransferase"/>
</dbReference>
<evidence type="ECO:0000256" key="3">
    <source>
        <dbReference type="ARBA" id="ARBA00022692"/>
    </source>
</evidence>
<evidence type="ECO:0000256" key="5">
    <source>
        <dbReference type="ARBA" id="ARBA00023136"/>
    </source>
</evidence>
<feature type="transmembrane region" description="Helical" evidence="6">
    <location>
        <begin position="197"/>
        <end position="216"/>
    </location>
</feature>
<dbReference type="Pfam" id="PF01040">
    <property type="entry name" value="UbiA"/>
    <property type="match status" value="1"/>
</dbReference>
<dbReference type="InterPro" id="IPR044878">
    <property type="entry name" value="UbiA_sf"/>
</dbReference>
<feature type="transmembrane region" description="Helical" evidence="6">
    <location>
        <begin position="143"/>
        <end position="162"/>
    </location>
</feature>
<evidence type="ECO:0000256" key="6">
    <source>
        <dbReference type="SAM" id="Phobius"/>
    </source>
</evidence>
<reference evidence="7 8" key="1">
    <citation type="submission" date="2016-10" db="EMBL/GenBank/DDBJ databases">
        <authorList>
            <person name="de Groot N.N."/>
        </authorList>
    </citation>
    <scope>NUCLEOTIDE SEQUENCE [LARGE SCALE GENOMIC DNA]</scope>
    <source>
        <strain evidence="7 8">DSM 19547</strain>
    </source>
</reference>
<name>A0A1I5VUL9_9RHOB</name>
<sequence length="271" mass="27297">MSNLPTVWTNALAGAVLAGGAAVAAGPVLAAAVILSLFYVGGMWLNDAFDAEIDAAERSARPIPLGEIGRGTVFAVGGGLLALGVLAGFASGPAAGTAALALAGAVLLYDWVHKRTVLSPVIMGTTRFLCYLFAALALGPLPWPVLVGALGLFAYVVGLTYAAKQEAYDRLDRAWPLAVLALPLVIAVIFASGSGLGLVVCAGLAAVMAAALRLLFRRAKGDVPKAVVTLIAGISLYDAALVASAGLPVLALLAVAAFGLTLLLQRVVPGT</sequence>
<dbReference type="GO" id="GO:0016765">
    <property type="term" value="F:transferase activity, transferring alkyl or aryl (other than methyl) groups"/>
    <property type="evidence" value="ECO:0007669"/>
    <property type="project" value="InterPro"/>
</dbReference>
<dbReference type="AlphaFoldDB" id="A0A1I5VUL9"/>
<keyword evidence="5 6" id="KW-0472">Membrane</keyword>
<gene>
    <name evidence="7" type="ORF">SAMN04488047_1368</name>
</gene>
<dbReference type="GO" id="GO:0016020">
    <property type="term" value="C:membrane"/>
    <property type="evidence" value="ECO:0007669"/>
    <property type="project" value="UniProtKB-SubCell"/>
</dbReference>
<evidence type="ECO:0000256" key="4">
    <source>
        <dbReference type="ARBA" id="ARBA00022989"/>
    </source>
</evidence>
<evidence type="ECO:0000313" key="7">
    <source>
        <dbReference type="EMBL" id="SFQ11155.1"/>
    </source>
</evidence>
<dbReference type="EMBL" id="FOXA01000036">
    <property type="protein sequence ID" value="SFQ11155.1"/>
    <property type="molecule type" value="Genomic_DNA"/>
</dbReference>
<keyword evidence="7" id="KW-0808">Transferase</keyword>
<organism evidence="7 8">
    <name type="scientific">Tranquillimonas alkanivorans</name>
    <dbReference type="NCBI Taxonomy" id="441119"/>
    <lineage>
        <taxon>Bacteria</taxon>
        <taxon>Pseudomonadati</taxon>
        <taxon>Pseudomonadota</taxon>
        <taxon>Alphaproteobacteria</taxon>
        <taxon>Rhodobacterales</taxon>
        <taxon>Roseobacteraceae</taxon>
        <taxon>Tranquillimonas</taxon>
    </lineage>
</organism>
<evidence type="ECO:0000256" key="2">
    <source>
        <dbReference type="ARBA" id="ARBA00022475"/>
    </source>
</evidence>
<keyword evidence="2" id="KW-1003">Cell membrane</keyword>
<feature type="transmembrane region" description="Helical" evidence="6">
    <location>
        <begin position="249"/>
        <end position="268"/>
    </location>
</feature>
<feature type="transmembrane region" description="Helical" evidence="6">
    <location>
        <begin position="80"/>
        <end position="109"/>
    </location>
</feature>
<proteinExistence type="predicted"/>
<feature type="transmembrane region" description="Helical" evidence="6">
    <location>
        <begin position="174"/>
        <end position="191"/>
    </location>
</feature>
<keyword evidence="4 6" id="KW-1133">Transmembrane helix</keyword>
<dbReference type="Proteomes" id="UP000199356">
    <property type="component" value="Unassembled WGS sequence"/>
</dbReference>
<keyword evidence="8" id="KW-1185">Reference proteome</keyword>
<keyword evidence="3 6" id="KW-0812">Transmembrane</keyword>
<dbReference type="Gene3D" id="1.10.357.140">
    <property type="entry name" value="UbiA prenyltransferase"/>
    <property type="match status" value="1"/>
</dbReference>
<accession>A0A1I5VUL9</accession>
<comment type="subcellular location">
    <subcellularLocation>
        <location evidence="1">Membrane</location>
        <topology evidence="1">Multi-pass membrane protein</topology>
    </subcellularLocation>
</comment>
<evidence type="ECO:0000256" key="1">
    <source>
        <dbReference type="ARBA" id="ARBA00004141"/>
    </source>
</evidence>